<dbReference type="SMART" id="SM00066">
    <property type="entry name" value="GAL4"/>
    <property type="match status" value="1"/>
</dbReference>
<evidence type="ECO:0000256" key="3">
    <source>
        <dbReference type="ARBA" id="ARBA00023163"/>
    </source>
</evidence>
<keyword evidence="2" id="KW-0238">DNA-binding</keyword>
<evidence type="ECO:0000256" key="5">
    <source>
        <dbReference type="SAM" id="MobiDB-lite"/>
    </source>
</evidence>
<dbReference type="CDD" id="cd00067">
    <property type="entry name" value="GAL4"/>
    <property type="match status" value="1"/>
</dbReference>
<proteinExistence type="predicted"/>
<evidence type="ECO:0000256" key="1">
    <source>
        <dbReference type="ARBA" id="ARBA00023015"/>
    </source>
</evidence>
<keyword evidence="1" id="KW-0805">Transcription regulation</keyword>
<evidence type="ECO:0000256" key="4">
    <source>
        <dbReference type="ARBA" id="ARBA00023242"/>
    </source>
</evidence>
<dbReference type="Gene3D" id="4.10.240.10">
    <property type="entry name" value="Zn(2)-C6 fungal-type DNA-binding domain"/>
    <property type="match status" value="1"/>
</dbReference>
<dbReference type="AlphaFoldDB" id="A0A2G7ENV4"/>
<name>A0A2G7ENV4_9EURO</name>
<accession>A0A2G7ENV4</accession>
<evidence type="ECO:0000259" key="6">
    <source>
        <dbReference type="SMART" id="SM00066"/>
    </source>
</evidence>
<dbReference type="GO" id="GO:0003677">
    <property type="term" value="F:DNA binding"/>
    <property type="evidence" value="ECO:0007669"/>
    <property type="project" value="UniProtKB-KW"/>
</dbReference>
<dbReference type="GO" id="GO:0008270">
    <property type="term" value="F:zinc ion binding"/>
    <property type="evidence" value="ECO:0007669"/>
    <property type="project" value="InterPro"/>
</dbReference>
<dbReference type="EMBL" id="NEXV01000746">
    <property type="protein sequence ID" value="PIG69141.1"/>
    <property type="molecule type" value="Genomic_DNA"/>
</dbReference>
<dbReference type="InterPro" id="IPR036864">
    <property type="entry name" value="Zn2-C6_fun-type_DNA-bd_sf"/>
</dbReference>
<evidence type="ECO:0000313" key="8">
    <source>
        <dbReference type="Proteomes" id="UP000231358"/>
    </source>
</evidence>
<gene>
    <name evidence="7" type="ORF">AARAC_009611</name>
</gene>
<keyword evidence="4" id="KW-0539">Nucleus</keyword>
<evidence type="ECO:0000256" key="2">
    <source>
        <dbReference type="ARBA" id="ARBA00023125"/>
    </source>
</evidence>
<dbReference type="InterPro" id="IPR001138">
    <property type="entry name" value="Zn2Cys6_DnaBD"/>
</dbReference>
<feature type="domain" description="Zn(2)-C6 fungal-type" evidence="6">
    <location>
        <begin position="131"/>
        <end position="185"/>
    </location>
</feature>
<protein>
    <recommendedName>
        <fullName evidence="6">Zn(2)-C6 fungal-type domain-containing protein</fullName>
    </recommendedName>
</protein>
<dbReference type="GO" id="GO:0000981">
    <property type="term" value="F:DNA-binding transcription factor activity, RNA polymerase II-specific"/>
    <property type="evidence" value="ECO:0007669"/>
    <property type="project" value="InterPro"/>
</dbReference>
<reference evidence="7 8" key="1">
    <citation type="submission" date="2017-05" db="EMBL/GenBank/DDBJ databases">
        <title>Genome sequence for an aflatoxigenic pathogen of Argentinian peanut, Aspergillus arachidicola.</title>
        <authorList>
            <person name="Moore G."/>
            <person name="Beltz S.B."/>
            <person name="Mack B.M."/>
        </authorList>
    </citation>
    <scope>NUCLEOTIDE SEQUENCE [LARGE SCALE GENOMIC DNA]</scope>
    <source>
        <strain evidence="7 8">CBS 117610</strain>
    </source>
</reference>
<dbReference type="SUPFAM" id="SSF57701">
    <property type="entry name" value="Zn2/Cys6 DNA-binding domain"/>
    <property type="match status" value="1"/>
</dbReference>
<dbReference type="Proteomes" id="UP000231358">
    <property type="component" value="Unassembled WGS sequence"/>
</dbReference>
<sequence>MSFSPPDNYLQFSQMLHDPNNDCNIIPINELQFSLPLCLTPPDSELDQSVSTIVNVGEKEQLPQWIQTEPGWLDSLEASYQHQEACPDSVTHSYSHHQIDRRTPSAPAVNIQQELYAVSTPQKQSTGRRIRRQNHSCDPCRLAKRGCDLPRGVAICGDKPTVACTMCSLRSMECTVAWLASRKPSRHIQRRAETSPRSRVGNKAPTSQWNPVEDVSQMEDLTLIPRAEWDQAKQLEARERCLQHLYLYIDVFDMQITACLSERCMPPCYSLGIEALVPLSNSADVSPYLERARSNINNSWYMDLTSWNSTSATPNLYLAVSLLDALFQHPEGRQSPTSSNTRDKAIDETYKWVAIATTTQFTVKENNRTGTARSHSKAKDIAFATWQKAREMLFRNIGATGSFRLALSLLLFGGILPPTGLEQSEMCAEDTTYAHREGARRLRALCSNARVYLQENRGNGSHPLSSLSTVGAATGRRKSHTVQTFSSEARQYILEVVGAIEWFFWMSHSVTIAISRERTGPTSLDLQYGSINKLALRGPTHPGNLDELKTRRHEQEIEDSILARARPKKHNVTTLWSQNVSCDVVDRAVTHAGSLTVLLWRSVALLTLASRDLLTGTGDEESFQRHYTATTALINSWRGAFGPITSTTIMGLQASRADIQRRVLFCATDGDLAILLFDELIRELEVASTNHCQPVTASTRCSNRRVRIVKKRGSVPSPGFQGDHGLKANVQDIAAHPQPALVVKAYTLAAKILADEIQRVMAKMETSSVYTLTNGLNNCLQGLQALEKTLVMFPNRDDDGVHGKRYDVLQPYEDKGSSVDRLSNRKFITQFATTSNQMGEETPRLLFIPGGACRQWSATRSSPA</sequence>
<feature type="region of interest" description="Disordered" evidence="5">
    <location>
        <begin position="187"/>
        <end position="210"/>
    </location>
</feature>
<keyword evidence="8" id="KW-1185">Reference proteome</keyword>
<organism evidence="7 8">
    <name type="scientific">Aspergillus arachidicola</name>
    <dbReference type="NCBI Taxonomy" id="656916"/>
    <lineage>
        <taxon>Eukaryota</taxon>
        <taxon>Fungi</taxon>
        <taxon>Dikarya</taxon>
        <taxon>Ascomycota</taxon>
        <taxon>Pezizomycotina</taxon>
        <taxon>Eurotiomycetes</taxon>
        <taxon>Eurotiomycetidae</taxon>
        <taxon>Eurotiales</taxon>
        <taxon>Aspergillaceae</taxon>
        <taxon>Aspergillus</taxon>
        <taxon>Aspergillus subgen. Circumdati</taxon>
    </lineage>
</organism>
<dbReference type="STRING" id="656916.A0A2G7ENV4"/>
<keyword evidence="3" id="KW-0804">Transcription</keyword>
<dbReference type="GO" id="GO:0009893">
    <property type="term" value="P:positive regulation of metabolic process"/>
    <property type="evidence" value="ECO:0007669"/>
    <property type="project" value="UniProtKB-ARBA"/>
</dbReference>
<evidence type="ECO:0000313" key="7">
    <source>
        <dbReference type="EMBL" id="PIG69141.1"/>
    </source>
</evidence>
<comment type="caution">
    <text evidence="7">The sequence shown here is derived from an EMBL/GenBank/DDBJ whole genome shotgun (WGS) entry which is preliminary data.</text>
</comment>